<dbReference type="SUPFAM" id="SSF81324">
    <property type="entry name" value="Voltage-gated potassium channels"/>
    <property type="match status" value="1"/>
</dbReference>
<evidence type="ECO:0000256" key="8">
    <source>
        <dbReference type="RuleBase" id="RU003857"/>
    </source>
</evidence>
<keyword evidence="5 8" id="KW-0406">Ion transport</keyword>
<evidence type="ECO:0000256" key="2">
    <source>
        <dbReference type="ARBA" id="ARBA00022448"/>
    </source>
</evidence>
<dbReference type="Gene3D" id="1.10.287.70">
    <property type="match status" value="1"/>
</dbReference>
<dbReference type="GO" id="GO:0030322">
    <property type="term" value="P:stabilization of membrane potential"/>
    <property type="evidence" value="ECO:0007669"/>
    <property type="project" value="TreeGrafter"/>
</dbReference>
<dbReference type="PRINTS" id="PR01333">
    <property type="entry name" value="2POREKCHANEL"/>
</dbReference>
<evidence type="ECO:0000256" key="5">
    <source>
        <dbReference type="ARBA" id="ARBA00023065"/>
    </source>
</evidence>
<accession>A0A8R1DRB9</accession>
<feature type="transmembrane region" description="Helical" evidence="9">
    <location>
        <begin position="181"/>
        <end position="205"/>
    </location>
</feature>
<comment type="similarity">
    <text evidence="8">Belongs to the two pore domain potassium channel (TC 1.A.1.8) family.</text>
</comment>
<reference evidence="11" key="2">
    <citation type="submission" date="2022-06" db="UniProtKB">
        <authorList>
            <consortium name="EnsemblMetazoa"/>
        </authorList>
    </citation>
    <scope>IDENTIFICATION</scope>
    <source>
        <strain evidence="11">DF5081</strain>
    </source>
</reference>
<keyword evidence="6 9" id="KW-0472">Membrane</keyword>
<evidence type="ECO:0000256" key="6">
    <source>
        <dbReference type="ARBA" id="ARBA00023136"/>
    </source>
</evidence>
<keyword evidence="12" id="KW-1185">Reference proteome</keyword>
<comment type="subcellular location">
    <subcellularLocation>
        <location evidence="1">Membrane</location>
        <topology evidence="1">Multi-pass membrane protein</topology>
    </subcellularLocation>
</comment>
<dbReference type="InterPro" id="IPR013099">
    <property type="entry name" value="K_chnl_dom"/>
</dbReference>
<evidence type="ECO:0000256" key="7">
    <source>
        <dbReference type="ARBA" id="ARBA00023303"/>
    </source>
</evidence>
<keyword evidence="2 8" id="KW-0813">Transport</keyword>
<proteinExistence type="inferred from homology"/>
<dbReference type="GO" id="GO:0022841">
    <property type="term" value="F:potassium ion leak channel activity"/>
    <property type="evidence" value="ECO:0007669"/>
    <property type="project" value="TreeGrafter"/>
</dbReference>
<evidence type="ECO:0000256" key="3">
    <source>
        <dbReference type="ARBA" id="ARBA00022692"/>
    </source>
</evidence>
<evidence type="ECO:0000256" key="4">
    <source>
        <dbReference type="ARBA" id="ARBA00022989"/>
    </source>
</evidence>
<dbReference type="PANTHER" id="PTHR11003">
    <property type="entry name" value="POTASSIUM CHANNEL, SUBFAMILY K"/>
    <property type="match status" value="1"/>
</dbReference>
<feature type="domain" description="Potassium channel" evidence="10">
    <location>
        <begin position="56"/>
        <end position="113"/>
    </location>
</feature>
<evidence type="ECO:0000256" key="9">
    <source>
        <dbReference type="SAM" id="Phobius"/>
    </source>
</evidence>
<keyword evidence="4 9" id="KW-1133">Transmembrane helix</keyword>
<feature type="transmembrane region" description="Helical" evidence="9">
    <location>
        <begin position="89"/>
        <end position="110"/>
    </location>
</feature>
<dbReference type="Proteomes" id="UP000005237">
    <property type="component" value="Unassembled WGS sequence"/>
</dbReference>
<keyword evidence="7 8" id="KW-0407">Ion channel</keyword>
<dbReference type="Pfam" id="PF07885">
    <property type="entry name" value="Ion_trans_2"/>
    <property type="match status" value="1"/>
</dbReference>
<keyword evidence="3 8" id="KW-0812">Transmembrane</keyword>
<reference evidence="12" key="1">
    <citation type="submission" date="2010-08" db="EMBL/GenBank/DDBJ databases">
        <authorList>
            <consortium name="Caenorhabditis japonica Sequencing Consortium"/>
            <person name="Wilson R.K."/>
        </authorList>
    </citation>
    <scope>NUCLEOTIDE SEQUENCE [LARGE SCALE GENOMIC DNA]</scope>
    <source>
        <strain evidence="12">DF5081</strain>
    </source>
</reference>
<dbReference type="InterPro" id="IPR003280">
    <property type="entry name" value="2pore_dom_K_chnl"/>
</dbReference>
<evidence type="ECO:0000313" key="11">
    <source>
        <dbReference type="EnsemblMetazoa" id="CJA08766a.1"/>
    </source>
</evidence>
<evidence type="ECO:0000313" key="12">
    <source>
        <dbReference type="Proteomes" id="UP000005237"/>
    </source>
</evidence>
<organism evidence="11 12">
    <name type="scientific">Caenorhabditis japonica</name>
    <dbReference type="NCBI Taxonomy" id="281687"/>
    <lineage>
        <taxon>Eukaryota</taxon>
        <taxon>Metazoa</taxon>
        <taxon>Ecdysozoa</taxon>
        <taxon>Nematoda</taxon>
        <taxon>Chromadorea</taxon>
        <taxon>Rhabditida</taxon>
        <taxon>Rhabditina</taxon>
        <taxon>Rhabditomorpha</taxon>
        <taxon>Rhabditoidea</taxon>
        <taxon>Rhabditidae</taxon>
        <taxon>Peloderinae</taxon>
        <taxon>Caenorhabditis</taxon>
    </lineage>
</organism>
<dbReference type="AlphaFoldDB" id="A0A8R1DRB9"/>
<sequence>MESLDIWSTNINQKIDKKMNEYRYEYCKTKTTDDCDFDELVRFIADGATSGLLNSRARFDVLGALFFSATVISTIGFGTSTPRTQMGRLITIIYGVVGCTCCVLFFNLFLERLVTGMSYILRSLRERKIRYRLKASGNKPVTLLINNEDFNESSSFATIGFGDYVSNQQDVTRMSPDVYRFLNFCILTLGACFFYCLSNVSSIVVRQLLNWMIKKMDVKVEDRSFLCFRKKRRYMGLGLRPPKGYDMTSERSSVDYADGLLSLKEFLMNNQSSMIMLQKQLIKSAMKNVVENEEQKISATRVGPMGILDEAFGDEN</sequence>
<dbReference type="PANTHER" id="PTHR11003:SF10">
    <property type="entry name" value="POTASSIUM CHANNEL DOMAIN-CONTAINING PROTEIN"/>
    <property type="match status" value="1"/>
</dbReference>
<evidence type="ECO:0000259" key="10">
    <source>
        <dbReference type="Pfam" id="PF07885"/>
    </source>
</evidence>
<name>A0A8R1DRB9_CAEJA</name>
<dbReference type="EnsemblMetazoa" id="CJA08766a.1">
    <property type="protein sequence ID" value="CJA08766a.1"/>
    <property type="gene ID" value="WBGene00127969"/>
</dbReference>
<feature type="transmembrane region" description="Helical" evidence="9">
    <location>
        <begin position="59"/>
        <end position="77"/>
    </location>
</feature>
<protein>
    <submittedName>
        <fullName evidence="11">Ion_trans_2 domain-containing protein</fullName>
    </submittedName>
</protein>
<dbReference type="GO" id="GO:0005886">
    <property type="term" value="C:plasma membrane"/>
    <property type="evidence" value="ECO:0007669"/>
    <property type="project" value="TreeGrafter"/>
</dbReference>
<evidence type="ECO:0000256" key="1">
    <source>
        <dbReference type="ARBA" id="ARBA00004141"/>
    </source>
</evidence>
<dbReference type="GO" id="GO:0015271">
    <property type="term" value="F:outward rectifier potassium channel activity"/>
    <property type="evidence" value="ECO:0007669"/>
    <property type="project" value="TreeGrafter"/>
</dbReference>